<dbReference type="EMBL" id="JAXIVS010000002">
    <property type="protein sequence ID" value="MDY7226251.1"/>
    <property type="molecule type" value="Genomic_DNA"/>
</dbReference>
<keyword evidence="2" id="KW-1185">Reference proteome</keyword>
<dbReference type="Proteomes" id="UP001291309">
    <property type="component" value="Unassembled WGS sequence"/>
</dbReference>
<evidence type="ECO:0000313" key="1">
    <source>
        <dbReference type="EMBL" id="MDY7226251.1"/>
    </source>
</evidence>
<comment type="caution">
    <text evidence="1">The sequence shown here is derived from an EMBL/GenBank/DDBJ whole genome shotgun (WGS) entry which is preliminary data.</text>
</comment>
<sequence>MALWTKLKPEWEAGVREQLERDRQWLFGPEGERLLSALREKFPGLAKAYLVSRIPDQGEDLYTVVVGPDLIAFVELDRYELEAEPVITTQSAREYRKRHPKPGREMREGLEVAVQLMSE</sequence>
<name>A0ABU5GYH5_9BACT</name>
<organism evidence="1 2">
    <name type="scientific">Hyalangium rubrum</name>
    <dbReference type="NCBI Taxonomy" id="3103134"/>
    <lineage>
        <taxon>Bacteria</taxon>
        <taxon>Pseudomonadati</taxon>
        <taxon>Myxococcota</taxon>
        <taxon>Myxococcia</taxon>
        <taxon>Myxococcales</taxon>
        <taxon>Cystobacterineae</taxon>
        <taxon>Archangiaceae</taxon>
        <taxon>Hyalangium</taxon>
    </lineage>
</organism>
<dbReference type="RefSeq" id="WP_321544972.1">
    <property type="nucleotide sequence ID" value="NZ_JAXIVS010000002.1"/>
</dbReference>
<reference evidence="1 2" key="1">
    <citation type="submission" date="2023-12" db="EMBL/GenBank/DDBJ databases">
        <title>the genome sequence of Hyalangium sp. s54d21.</title>
        <authorList>
            <person name="Zhang X."/>
        </authorList>
    </citation>
    <scope>NUCLEOTIDE SEQUENCE [LARGE SCALE GENOMIC DNA]</scope>
    <source>
        <strain evidence="2">s54d21</strain>
    </source>
</reference>
<protein>
    <submittedName>
        <fullName evidence="1">Uncharacterized protein</fullName>
    </submittedName>
</protein>
<accession>A0ABU5GYH5</accession>
<gene>
    <name evidence="1" type="ORF">SYV04_07640</name>
</gene>
<evidence type="ECO:0000313" key="2">
    <source>
        <dbReference type="Proteomes" id="UP001291309"/>
    </source>
</evidence>
<proteinExistence type="predicted"/>